<dbReference type="EMBL" id="JAERRG010000009">
    <property type="protein sequence ID" value="MBL1115298.1"/>
    <property type="molecule type" value="Genomic_DNA"/>
</dbReference>
<evidence type="ECO:0000313" key="1">
    <source>
        <dbReference type="EMBL" id="MBL1115298.1"/>
    </source>
</evidence>
<protein>
    <submittedName>
        <fullName evidence="1">Uncharacterized protein</fullName>
    </submittedName>
</protein>
<accession>A0ABS1PS94</accession>
<comment type="caution">
    <text evidence="1">The sequence shown here is derived from an EMBL/GenBank/DDBJ whole genome shotgun (WGS) entry which is preliminary data.</text>
</comment>
<reference evidence="1 2" key="1">
    <citation type="submission" date="2021-01" db="EMBL/GenBank/DDBJ databases">
        <title>WGS of actinomycetes isolated from Thailand.</title>
        <authorList>
            <person name="Thawai C."/>
        </authorList>
    </citation>
    <scope>NUCLEOTIDE SEQUENCE [LARGE SCALE GENOMIC DNA]</scope>
    <source>
        <strain evidence="1 2">CA3R110</strain>
    </source>
</reference>
<sequence>MDHHAWPELYCASVIADPRHQQLLWLVPPGTVRTWANDHGLCLGNAGEVHVPPLHRTSPPDAYWVRPMRHQLVSPLVLERELSLASLYDPRPAVIDLLPDRPSKS</sequence>
<dbReference type="Proteomes" id="UP000621510">
    <property type="component" value="Unassembled WGS sequence"/>
</dbReference>
<name>A0ABS1PS94_9ACTN</name>
<proteinExistence type="predicted"/>
<gene>
    <name evidence="1" type="ORF">JK364_23290</name>
</gene>
<dbReference type="RefSeq" id="WP_201853093.1">
    <property type="nucleotide sequence ID" value="NZ_JAERRG010000009.1"/>
</dbReference>
<keyword evidence="2" id="KW-1185">Reference proteome</keyword>
<evidence type="ECO:0000313" key="2">
    <source>
        <dbReference type="Proteomes" id="UP000621510"/>
    </source>
</evidence>
<organism evidence="1 2">
    <name type="scientific">Streptomyces endocoffeicus</name>
    <dbReference type="NCBI Taxonomy" id="2898945"/>
    <lineage>
        <taxon>Bacteria</taxon>
        <taxon>Bacillati</taxon>
        <taxon>Actinomycetota</taxon>
        <taxon>Actinomycetes</taxon>
        <taxon>Kitasatosporales</taxon>
        <taxon>Streptomycetaceae</taxon>
        <taxon>Streptomyces</taxon>
    </lineage>
</organism>